<dbReference type="UniPathway" id="UPA00056">
    <property type="reaction ID" value="UER00093"/>
</dbReference>
<evidence type="ECO:0000256" key="1">
    <source>
        <dbReference type="ARBA" id="ARBA00001282"/>
    </source>
</evidence>
<dbReference type="SUPFAM" id="SSF53448">
    <property type="entry name" value="Nucleotide-diphospho-sugar transferases"/>
    <property type="match status" value="1"/>
</dbReference>
<evidence type="ECO:0000256" key="4">
    <source>
        <dbReference type="ARBA" id="ARBA00022679"/>
    </source>
</evidence>
<evidence type="ECO:0000256" key="6">
    <source>
        <dbReference type="ARBA" id="ARBA00023229"/>
    </source>
</evidence>
<reference evidence="8" key="1">
    <citation type="submission" date="2017-02" db="EMBL/GenBank/DDBJ databases">
        <title>Draft Genome Sequence of the Salt Water Bacterium Oceanospirillum linum ATCC 11336.</title>
        <authorList>
            <person name="Trachtenberg A.M."/>
            <person name="Carney J.G."/>
            <person name="Linnane J.D."/>
            <person name="Rheaume B.A."/>
            <person name="Pitts N.L."/>
            <person name="Mykles D.L."/>
            <person name="Maclea K.S."/>
        </authorList>
    </citation>
    <scope>NUCLEOTIDE SEQUENCE [LARGE SCALE GENOMIC DNA]</scope>
    <source>
        <strain evidence="8">ATCC 11336</strain>
    </source>
</reference>
<dbReference type="InterPro" id="IPR050088">
    <property type="entry name" value="IspD/TarI_cytidylyltransf_bact"/>
</dbReference>
<sequence length="243" mass="26687">MATKMWLIIPAAGVGSRMQADRSKQYLLLNGRPIIEHTLERLAIALPYAEFVICLNPEDPYWPSVQRPEGITLREVSGGKERADSVLNGLKMIASQASEDDWVLVHDVARPCVRPSDITDLVMGLNDSDIGGILALPVADTMKRSHPDGSISETVDRTALWHALTPQMFRFGRLYQALEEGLAAGATITDEASALEWLGFCPQLIAGHRDNIKVTHPDDLAFAELFIRAQQEQSEADKTGSAL</sequence>
<protein>
    <recommendedName>
        <fullName evidence="7">2-C-methyl-D-erythritol 4-phosphate cytidylyltransferase</fullName>
        <ecNumber evidence="7">2.7.7.60</ecNumber>
    </recommendedName>
    <alternativeName>
        <fullName evidence="7">4-diphosphocytidyl-2C-methyl-D-erythritol synthase</fullName>
    </alternativeName>
    <alternativeName>
        <fullName evidence="7">MEP cytidylyltransferase</fullName>
        <shortName evidence="7">MCT</shortName>
    </alternativeName>
</protein>
<dbReference type="InterPro" id="IPR034683">
    <property type="entry name" value="IspD/TarI"/>
</dbReference>
<keyword evidence="6 7" id="KW-0414">Isoprene biosynthesis</keyword>
<comment type="similarity">
    <text evidence="3 7">Belongs to the IspD/TarI cytidylyltransferase family. IspD subfamily.</text>
</comment>
<comment type="caution">
    <text evidence="8">The sequence shown here is derived from an EMBL/GenBank/DDBJ whole genome shotgun (WGS) entry which is preliminary data.</text>
</comment>
<evidence type="ECO:0000256" key="5">
    <source>
        <dbReference type="ARBA" id="ARBA00022695"/>
    </source>
</evidence>
<comment type="pathway">
    <text evidence="2 7">Isoprenoid biosynthesis; isopentenyl diphosphate biosynthesis via DXP pathway; isopentenyl diphosphate from 1-deoxy-D-xylulose 5-phosphate: step 2/6.</text>
</comment>
<dbReference type="GO" id="GO:0050518">
    <property type="term" value="F:2-C-methyl-D-erythritol 4-phosphate cytidylyltransferase activity"/>
    <property type="evidence" value="ECO:0007669"/>
    <property type="project" value="UniProtKB-UniRule"/>
</dbReference>
<feature type="site" description="Positions MEP for the nucleophilic attack" evidence="7">
    <location>
        <position position="157"/>
    </location>
</feature>
<dbReference type="InterPro" id="IPR001228">
    <property type="entry name" value="IspD"/>
</dbReference>
<feature type="site" description="Transition state stabilizer" evidence="7">
    <location>
        <position position="17"/>
    </location>
</feature>
<organism evidence="8 9">
    <name type="scientific">Oceanospirillum linum</name>
    <dbReference type="NCBI Taxonomy" id="966"/>
    <lineage>
        <taxon>Bacteria</taxon>
        <taxon>Pseudomonadati</taxon>
        <taxon>Pseudomonadota</taxon>
        <taxon>Gammaproteobacteria</taxon>
        <taxon>Oceanospirillales</taxon>
        <taxon>Oceanospirillaceae</taxon>
        <taxon>Oceanospirillum</taxon>
    </lineage>
</organism>
<accession>A0A1T1HGM8</accession>
<dbReference type="PROSITE" id="PS01295">
    <property type="entry name" value="ISPD"/>
    <property type="match status" value="1"/>
</dbReference>
<evidence type="ECO:0000256" key="2">
    <source>
        <dbReference type="ARBA" id="ARBA00004787"/>
    </source>
</evidence>
<evidence type="ECO:0000256" key="7">
    <source>
        <dbReference type="HAMAP-Rule" id="MF_00108"/>
    </source>
</evidence>
<name>A0A1T1HGM8_OCELI</name>
<dbReference type="NCBIfam" id="TIGR00453">
    <property type="entry name" value="ispD"/>
    <property type="match status" value="1"/>
</dbReference>
<dbReference type="Gene3D" id="3.90.550.10">
    <property type="entry name" value="Spore Coat Polysaccharide Biosynthesis Protein SpsA, Chain A"/>
    <property type="match status" value="1"/>
</dbReference>
<dbReference type="Proteomes" id="UP000190064">
    <property type="component" value="Unassembled WGS sequence"/>
</dbReference>
<dbReference type="EC" id="2.7.7.60" evidence="7"/>
<dbReference type="EMBL" id="MTSD02000001">
    <property type="protein sequence ID" value="OOV88956.1"/>
    <property type="molecule type" value="Genomic_DNA"/>
</dbReference>
<keyword evidence="5 7" id="KW-0548">Nucleotidyltransferase</keyword>
<dbReference type="HAMAP" id="MF_00108">
    <property type="entry name" value="IspD"/>
    <property type="match status" value="1"/>
</dbReference>
<proteinExistence type="inferred from homology"/>
<dbReference type="GO" id="GO:0019288">
    <property type="term" value="P:isopentenyl diphosphate biosynthetic process, methylerythritol 4-phosphate pathway"/>
    <property type="evidence" value="ECO:0007669"/>
    <property type="project" value="UniProtKB-UniRule"/>
</dbReference>
<keyword evidence="9" id="KW-1185">Reference proteome</keyword>
<evidence type="ECO:0000256" key="3">
    <source>
        <dbReference type="ARBA" id="ARBA00009789"/>
    </source>
</evidence>
<comment type="function">
    <text evidence="7">Catalyzes the formation of 4-diphosphocytidyl-2-C-methyl-D-erythritol from CTP and 2-C-methyl-D-erythritol 4-phosphate (MEP).</text>
</comment>
<dbReference type="InterPro" id="IPR018294">
    <property type="entry name" value="ISPD_synthase_CS"/>
</dbReference>
<dbReference type="PANTHER" id="PTHR32125">
    <property type="entry name" value="2-C-METHYL-D-ERYTHRITOL 4-PHOSPHATE CYTIDYLYLTRANSFERASE, CHLOROPLASTIC"/>
    <property type="match status" value="1"/>
</dbReference>
<gene>
    <name evidence="7" type="primary">ispD</name>
    <name evidence="8" type="ORF">BTA35_0203815</name>
</gene>
<dbReference type="PANTHER" id="PTHR32125:SF4">
    <property type="entry name" value="2-C-METHYL-D-ERYTHRITOL 4-PHOSPHATE CYTIDYLYLTRANSFERASE, CHLOROPLASTIC"/>
    <property type="match status" value="1"/>
</dbReference>
<evidence type="ECO:0000313" key="8">
    <source>
        <dbReference type="EMBL" id="OOV88956.1"/>
    </source>
</evidence>
<keyword evidence="4 7" id="KW-0808">Transferase</keyword>
<dbReference type="CDD" id="cd02516">
    <property type="entry name" value="CDP-ME_synthetase"/>
    <property type="match status" value="1"/>
</dbReference>
<feature type="site" description="Transition state stabilizer" evidence="7">
    <location>
        <position position="24"/>
    </location>
</feature>
<dbReference type="STRING" id="966.BTA35_0203815"/>
<dbReference type="AlphaFoldDB" id="A0A1T1HGM8"/>
<evidence type="ECO:0000313" key="9">
    <source>
        <dbReference type="Proteomes" id="UP000190064"/>
    </source>
</evidence>
<comment type="catalytic activity">
    <reaction evidence="1 7">
        <text>2-C-methyl-D-erythritol 4-phosphate + CTP + H(+) = 4-CDP-2-C-methyl-D-erythritol + diphosphate</text>
        <dbReference type="Rhea" id="RHEA:13429"/>
        <dbReference type="ChEBI" id="CHEBI:15378"/>
        <dbReference type="ChEBI" id="CHEBI:33019"/>
        <dbReference type="ChEBI" id="CHEBI:37563"/>
        <dbReference type="ChEBI" id="CHEBI:57823"/>
        <dbReference type="ChEBI" id="CHEBI:58262"/>
        <dbReference type="EC" id="2.7.7.60"/>
    </reaction>
</comment>
<feature type="site" description="Positions MEP for the nucleophilic attack" evidence="7">
    <location>
        <position position="213"/>
    </location>
</feature>
<dbReference type="Pfam" id="PF01128">
    <property type="entry name" value="IspD"/>
    <property type="match status" value="1"/>
</dbReference>
<dbReference type="FunFam" id="3.90.550.10:FF:000003">
    <property type="entry name" value="2-C-methyl-D-erythritol 4-phosphate cytidylyltransferase"/>
    <property type="match status" value="1"/>
</dbReference>
<dbReference type="InterPro" id="IPR029044">
    <property type="entry name" value="Nucleotide-diphossugar_trans"/>
</dbReference>